<accession>A0AA88L7E2</accession>
<name>A0AA88L7E2_ARTSF</name>
<dbReference type="InterPro" id="IPR027057">
    <property type="entry name" value="CAXX_Prtase_1"/>
</dbReference>
<feature type="binding site" evidence="8">
    <location>
        <position position="319"/>
    </location>
    <ligand>
        <name>Zn(2+)</name>
        <dbReference type="ChEBI" id="CHEBI:29105"/>
        <note>catalytic</note>
    </ligand>
</feature>
<feature type="transmembrane region" description="Helical" evidence="9">
    <location>
        <begin position="329"/>
        <end position="350"/>
    </location>
</feature>
<dbReference type="EMBL" id="JAVRJZ010000012">
    <property type="protein sequence ID" value="KAK2715378.1"/>
    <property type="molecule type" value="Genomic_DNA"/>
</dbReference>
<comment type="subcellular location">
    <subcellularLocation>
        <location evidence="9">Endoplasmic reticulum membrane</location>
        <topology evidence="9">Multi-pass membrane protein</topology>
    </subcellularLocation>
</comment>
<keyword evidence="9" id="KW-1133">Transmembrane helix</keyword>
<evidence type="ECO:0000256" key="9">
    <source>
        <dbReference type="RuleBase" id="RU366005"/>
    </source>
</evidence>
<comment type="function">
    <text evidence="9">Proteolytically removes the C-terminal three residues of farnesylated proteins.</text>
</comment>
<evidence type="ECO:0000256" key="10">
    <source>
        <dbReference type="SAM" id="MobiDB-lite"/>
    </source>
</evidence>
<keyword evidence="2 8" id="KW-0479">Metal-binding</keyword>
<feature type="binding site" evidence="8">
    <location>
        <position position="399"/>
    </location>
    <ligand>
        <name>Zn(2+)</name>
        <dbReference type="ChEBI" id="CHEBI:29105"/>
        <note>catalytic</note>
    </ligand>
</feature>
<dbReference type="CDD" id="cd07343">
    <property type="entry name" value="M48A_Zmpste24p_like"/>
    <property type="match status" value="1"/>
</dbReference>
<feature type="active site" evidence="7">
    <location>
        <position position="320"/>
    </location>
</feature>
<keyword evidence="1 9" id="KW-0645">Protease</keyword>
<dbReference type="InterPro" id="IPR001915">
    <property type="entry name" value="Peptidase_M48"/>
</dbReference>
<dbReference type="PANTHER" id="PTHR10120">
    <property type="entry name" value="CAAX PRENYL PROTEASE 1"/>
    <property type="match status" value="1"/>
</dbReference>
<reference evidence="13" key="1">
    <citation type="submission" date="2023-07" db="EMBL/GenBank/DDBJ databases">
        <title>Chromosome-level genome assembly of Artemia franciscana.</title>
        <authorList>
            <person name="Jo E."/>
        </authorList>
    </citation>
    <scope>NUCLEOTIDE SEQUENCE</scope>
    <source>
        <tissue evidence="13">Whole body</tissue>
    </source>
</reference>
<dbReference type="GO" id="GO:0005789">
    <property type="term" value="C:endoplasmic reticulum membrane"/>
    <property type="evidence" value="ECO:0007669"/>
    <property type="project" value="UniProtKB-SubCell"/>
</dbReference>
<keyword evidence="14" id="KW-1185">Reference proteome</keyword>
<evidence type="ECO:0000256" key="1">
    <source>
        <dbReference type="ARBA" id="ARBA00022670"/>
    </source>
</evidence>
<feature type="transmembrane region" description="Helical" evidence="9">
    <location>
        <begin position="182"/>
        <end position="202"/>
    </location>
</feature>
<comment type="catalytic activity">
    <reaction evidence="6 9">
        <text>Hydrolyzes the peptide bond -P2-(S-farnesyl or geranylgeranyl)C-P1'-P2'-P3'-COOH where P1' and P2' are amino acids with aliphatic side chains and P3' is any C-terminal residue.</text>
        <dbReference type="EC" id="3.4.24.84"/>
    </reaction>
</comment>
<evidence type="ECO:0000256" key="3">
    <source>
        <dbReference type="ARBA" id="ARBA00022801"/>
    </source>
</evidence>
<comment type="similarity">
    <text evidence="9">Belongs to the peptidase M48A family.</text>
</comment>
<keyword evidence="9" id="KW-0472">Membrane</keyword>
<keyword evidence="3 9" id="KW-0378">Hydrolase</keyword>
<feature type="domain" description="Peptidase M48" evidence="11">
    <location>
        <begin position="216"/>
        <end position="455"/>
    </location>
</feature>
<protein>
    <recommendedName>
        <fullName evidence="9">CAAX prenyl protease</fullName>
        <ecNumber evidence="9">3.4.24.84</ecNumber>
    </recommendedName>
</protein>
<evidence type="ECO:0000313" key="14">
    <source>
        <dbReference type="Proteomes" id="UP001187531"/>
    </source>
</evidence>
<evidence type="ECO:0000256" key="7">
    <source>
        <dbReference type="PIRSR" id="PIRSR627057-1"/>
    </source>
</evidence>
<keyword evidence="5 9" id="KW-0482">Metalloprotease</keyword>
<feature type="transmembrane region" description="Helical" evidence="9">
    <location>
        <begin position="370"/>
        <end position="394"/>
    </location>
</feature>
<organism evidence="13 14">
    <name type="scientific">Artemia franciscana</name>
    <name type="common">Brine shrimp</name>
    <name type="synonym">Artemia sanfranciscana</name>
    <dbReference type="NCBI Taxonomy" id="6661"/>
    <lineage>
        <taxon>Eukaryota</taxon>
        <taxon>Metazoa</taxon>
        <taxon>Ecdysozoa</taxon>
        <taxon>Arthropoda</taxon>
        <taxon>Crustacea</taxon>
        <taxon>Branchiopoda</taxon>
        <taxon>Anostraca</taxon>
        <taxon>Artemiidae</taxon>
        <taxon>Artemia</taxon>
    </lineage>
</organism>
<feature type="active site" description="Proton donor" evidence="7">
    <location>
        <position position="403"/>
    </location>
</feature>
<proteinExistence type="inferred from homology"/>
<evidence type="ECO:0000256" key="6">
    <source>
        <dbReference type="ARBA" id="ARBA00044456"/>
    </source>
</evidence>
<evidence type="ECO:0000256" key="5">
    <source>
        <dbReference type="ARBA" id="ARBA00023049"/>
    </source>
</evidence>
<feature type="transmembrane region" description="Helical" evidence="9">
    <location>
        <begin position="158"/>
        <end position="176"/>
    </location>
</feature>
<sequence length="463" mass="53105">MNEKFIFYGSIGFMTVEFLWESYLSYRQHKVYKENKEVPKEVRVIIDEETFKKSREYGLDRSWFGMVAGTIKQCINTAFVFYWGQKYLWRAAGNLVQLVGYGSECEIVHSIAFGFLANAVSTVLDLPFSIYNNFVIEEKHGFNKQTYGFYFKDKLKKFLVSEAISLPIVASVVWIVKNGGNFFFVYLWGFVTLVILALMTIYPDYIAPLFDKYTPLPDGDLKAKIESLAASIDFPLYKLYVVEGSKRSSHSNAYFYGFFKNKRIVLFDTLLEESEAAKIREASPESEAKKESEKQDGSGKNETKKTGCTTDEVLAVLGHELGHWKLNHVLKNIIITEANLFLLFLVFNSLFKYKPLYVGFGFDEETPVFIGLYIVMSYILAPYNTVLSFGMTLLSRRFEFAADAFAKKLGYAENLKKGLVKLSKDNLGFPVYDWLFSSWHHSHPPLLQRIAAIDDKKKSVKSD</sequence>
<dbReference type="EMBL" id="JAVRJZ010000012">
    <property type="protein sequence ID" value="KAK2715375.1"/>
    <property type="molecule type" value="Genomic_DNA"/>
</dbReference>
<gene>
    <name evidence="13" type="ORF">QYM36_010105</name>
</gene>
<evidence type="ECO:0000259" key="11">
    <source>
        <dbReference type="Pfam" id="PF01435"/>
    </source>
</evidence>
<dbReference type="EMBL" id="JAVRJZ010000012">
    <property type="protein sequence ID" value="KAK2715374.1"/>
    <property type="molecule type" value="Genomic_DNA"/>
</dbReference>
<dbReference type="EMBL" id="JAVRJZ010000012">
    <property type="protein sequence ID" value="KAK2715376.1"/>
    <property type="molecule type" value="Genomic_DNA"/>
</dbReference>
<evidence type="ECO:0000256" key="2">
    <source>
        <dbReference type="ARBA" id="ARBA00022723"/>
    </source>
</evidence>
<dbReference type="Proteomes" id="UP001187531">
    <property type="component" value="Unassembled WGS sequence"/>
</dbReference>
<evidence type="ECO:0000259" key="12">
    <source>
        <dbReference type="Pfam" id="PF16491"/>
    </source>
</evidence>
<dbReference type="GO" id="GO:0046872">
    <property type="term" value="F:metal ion binding"/>
    <property type="evidence" value="ECO:0007669"/>
    <property type="project" value="UniProtKB-UniRule"/>
</dbReference>
<feature type="transmembrane region" description="Helical" evidence="9">
    <location>
        <begin position="6"/>
        <end position="26"/>
    </location>
</feature>
<dbReference type="GO" id="GO:0071586">
    <property type="term" value="P:CAAX-box protein processing"/>
    <property type="evidence" value="ECO:0007669"/>
    <property type="project" value="UniProtKB-UniRule"/>
</dbReference>
<comment type="cofactor">
    <cofactor evidence="8 9">
        <name>Zn(2+)</name>
        <dbReference type="ChEBI" id="CHEBI:29105"/>
    </cofactor>
    <text evidence="8 9">Binds 1 zinc ion per subunit.</text>
</comment>
<evidence type="ECO:0000256" key="4">
    <source>
        <dbReference type="ARBA" id="ARBA00022833"/>
    </source>
</evidence>
<feature type="domain" description="CAAX prenyl protease 1 N-terminal" evidence="12">
    <location>
        <begin position="28"/>
        <end position="212"/>
    </location>
</feature>
<evidence type="ECO:0000256" key="8">
    <source>
        <dbReference type="PIRSR" id="PIRSR627057-2"/>
    </source>
</evidence>
<keyword evidence="4 8" id="KW-0862">Zinc</keyword>
<comment type="caution">
    <text evidence="13">The sequence shown here is derived from an EMBL/GenBank/DDBJ whole genome shotgun (WGS) entry which is preliminary data.</text>
</comment>
<feature type="region of interest" description="Disordered" evidence="10">
    <location>
        <begin position="281"/>
        <end position="305"/>
    </location>
</feature>
<evidence type="ECO:0000313" key="13">
    <source>
        <dbReference type="EMBL" id="KAK2715376.1"/>
    </source>
</evidence>
<dbReference type="EC" id="3.4.24.84" evidence="9"/>
<keyword evidence="9" id="KW-0812">Transmembrane</keyword>
<dbReference type="Pfam" id="PF16491">
    <property type="entry name" value="Peptidase_M48_N"/>
    <property type="match status" value="1"/>
</dbReference>
<dbReference type="GO" id="GO:0004222">
    <property type="term" value="F:metalloendopeptidase activity"/>
    <property type="evidence" value="ECO:0007669"/>
    <property type="project" value="UniProtKB-UniRule"/>
</dbReference>
<feature type="binding site" evidence="8">
    <location>
        <position position="323"/>
    </location>
    <ligand>
        <name>Zn(2+)</name>
        <dbReference type="ChEBI" id="CHEBI:29105"/>
        <note>catalytic</note>
    </ligand>
</feature>
<dbReference type="Gene3D" id="3.30.2010.10">
    <property type="entry name" value="Metalloproteases ('zincins'), catalytic domain"/>
    <property type="match status" value="1"/>
</dbReference>
<dbReference type="InterPro" id="IPR032456">
    <property type="entry name" value="Peptidase_M48_N"/>
</dbReference>
<dbReference type="AlphaFoldDB" id="A0AA88L7E2"/>
<dbReference type="Pfam" id="PF01435">
    <property type="entry name" value="Peptidase_M48"/>
    <property type="match status" value="1"/>
</dbReference>
<keyword evidence="9" id="KW-0256">Endoplasmic reticulum</keyword>